<feature type="transmembrane region" description="Helical" evidence="3">
    <location>
        <begin position="270"/>
        <end position="288"/>
    </location>
</feature>
<dbReference type="InterPro" id="IPR020904">
    <property type="entry name" value="Sc_DH/Rdtase_CS"/>
</dbReference>
<evidence type="ECO:0008006" key="6">
    <source>
        <dbReference type="Google" id="ProtNLM"/>
    </source>
</evidence>
<reference evidence="4 5" key="2">
    <citation type="journal article" date="2014" name="J. Gen. Appl. Microbiol.">
        <title>The early diverging ascomycetous budding yeast Saitoella complicata has three histone deacetylases belonging to the Clr6, Hos2, and Rpd3 lineages.</title>
        <authorList>
            <person name="Nishida H."/>
            <person name="Matsumoto T."/>
            <person name="Kondo S."/>
            <person name="Hamamoto M."/>
            <person name="Yoshikawa H."/>
        </authorList>
    </citation>
    <scope>NUCLEOTIDE SEQUENCE [LARGE SCALE GENOMIC DNA]</scope>
    <source>
        <strain evidence="4 5">NRRL Y-17804</strain>
    </source>
</reference>
<keyword evidence="3" id="KW-0472">Membrane</keyword>
<dbReference type="PANTHER" id="PTHR43658:SF8">
    <property type="entry name" value="17-BETA-HYDROXYSTEROID DEHYDROGENASE 14-RELATED"/>
    <property type="match status" value="1"/>
</dbReference>
<evidence type="ECO:0000256" key="1">
    <source>
        <dbReference type="ARBA" id="ARBA00022857"/>
    </source>
</evidence>
<dbReference type="STRING" id="698492.A0A0E9NRG7"/>
<dbReference type="InterPro" id="IPR036291">
    <property type="entry name" value="NAD(P)-bd_dom_sf"/>
</dbReference>
<comment type="caution">
    <text evidence="4">The sequence shown here is derived from an EMBL/GenBank/DDBJ whole genome shotgun (WGS) entry which is preliminary data.</text>
</comment>
<dbReference type="Pfam" id="PF00106">
    <property type="entry name" value="adh_short"/>
    <property type="match status" value="1"/>
</dbReference>
<feature type="transmembrane region" description="Helical" evidence="3">
    <location>
        <begin position="300"/>
        <end position="321"/>
    </location>
</feature>
<dbReference type="PROSITE" id="PS00061">
    <property type="entry name" value="ADH_SHORT"/>
    <property type="match status" value="1"/>
</dbReference>
<dbReference type="Proteomes" id="UP000033140">
    <property type="component" value="Unassembled WGS sequence"/>
</dbReference>
<organism evidence="4 5">
    <name type="scientific">Saitoella complicata (strain BCRC 22490 / CBS 7301 / JCM 7358 / NBRC 10748 / NRRL Y-17804)</name>
    <dbReference type="NCBI Taxonomy" id="698492"/>
    <lineage>
        <taxon>Eukaryota</taxon>
        <taxon>Fungi</taxon>
        <taxon>Dikarya</taxon>
        <taxon>Ascomycota</taxon>
        <taxon>Taphrinomycotina</taxon>
        <taxon>Taphrinomycotina incertae sedis</taxon>
        <taxon>Saitoella</taxon>
    </lineage>
</organism>
<reference evidence="4 5" key="3">
    <citation type="journal article" date="2015" name="Genome Announc.">
        <title>Draft Genome Sequence of the Archiascomycetous Yeast Saitoella complicata.</title>
        <authorList>
            <person name="Yamauchi K."/>
            <person name="Kondo S."/>
            <person name="Hamamoto M."/>
            <person name="Takahashi Y."/>
            <person name="Ogura Y."/>
            <person name="Hayashi T."/>
            <person name="Nishida H."/>
        </authorList>
    </citation>
    <scope>NUCLEOTIDE SEQUENCE [LARGE SCALE GENOMIC DNA]</scope>
    <source>
        <strain evidence="4 5">NRRL Y-17804</strain>
    </source>
</reference>
<evidence type="ECO:0000256" key="2">
    <source>
        <dbReference type="ARBA" id="ARBA00023002"/>
    </source>
</evidence>
<evidence type="ECO:0000313" key="5">
    <source>
        <dbReference type="Proteomes" id="UP000033140"/>
    </source>
</evidence>
<keyword evidence="3" id="KW-0812">Transmembrane</keyword>
<reference evidence="4 5" key="1">
    <citation type="journal article" date="2011" name="J. Gen. Appl. Microbiol.">
        <title>Draft genome sequencing of the enigmatic yeast Saitoella complicata.</title>
        <authorList>
            <person name="Nishida H."/>
            <person name="Hamamoto M."/>
            <person name="Sugiyama J."/>
        </authorList>
    </citation>
    <scope>NUCLEOTIDE SEQUENCE [LARGE SCALE GENOMIC DNA]</scope>
    <source>
        <strain evidence="4 5">NRRL Y-17804</strain>
    </source>
</reference>
<name>A0A0E9NRG7_SAICN</name>
<dbReference type="Gene3D" id="3.40.50.720">
    <property type="entry name" value="NAD(P)-binding Rossmann-like Domain"/>
    <property type="match status" value="1"/>
</dbReference>
<proteinExistence type="predicted"/>
<dbReference type="SUPFAM" id="SSF51735">
    <property type="entry name" value="NAD(P)-binding Rossmann-fold domains"/>
    <property type="match status" value="1"/>
</dbReference>
<evidence type="ECO:0000313" key="4">
    <source>
        <dbReference type="EMBL" id="GAO52286.1"/>
    </source>
</evidence>
<dbReference type="EMBL" id="BACD03000064">
    <property type="protein sequence ID" value="GAO52286.1"/>
    <property type="molecule type" value="Genomic_DNA"/>
</dbReference>
<dbReference type="InterPro" id="IPR002347">
    <property type="entry name" value="SDR_fam"/>
</dbReference>
<dbReference type="Gene3D" id="1.10.1410.10">
    <property type="match status" value="1"/>
</dbReference>
<evidence type="ECO:0000256" key="3">
    <source>
        <dbReference type="SAM" id="Phobius"/>
    </source>
</evidence>
<dbReference type="PRINTS" id="PR00081">
    <property type="entry name" value="GDHRDH"/>
</dbReference>
<sequence length="731" mass="80498">MRSEVILESQNDLAGDSVVPDCATRDAPAPVSQAHGVTQAEVNGFLQHFTMLTYYAPHKFLIIDHVPERSVNLPMLRRVIDFATDPIPEAIGTFMKCLTLGVLGNDFIKNLQEFRDCPPFPTPLTREEFATLSDIISQSILQARRGSLPLAEVEKRISKLQTELRHIKSTAKLRYVYLEGYGSAITDLSLGSSAIHISAFFDSDHEWISPKMALDDIERCLGRLYMSDISRRDPVGVSPASVSFVRDGVKYNITVWNGGAVEDANFINQYIVIFSYLQTLILAIRVSFENKRMDKLAGRYLYRVNMMVNSFTISLMTIALLRDLGVLPNLHKKGIGERTEVLVGWEQMDIDSAELSLAEFVYRFFIQYGGLNGLDYKSTAISICTGAGFPAKHELNKQWYCYPECHTMGSRPATSFEFLCADPNAPRTTAPCREHQIQWLNLAPHSAPHTNVNVHHRTDLNHHTHRRIAKAMKTSNKTFVISGGSSGLGRASVEILLAHGAYVAVLDLNPGEGLIEASSGKAKFWKVDVTKTSDIEKAVAGVMEWAKETEAELGGIVCCAGVASAAKIIDKDNKPLDITAFNRVLQINVTGTIDLIRLFLPHMTTNQGSDPDGERGVIITVSSAAAFDGQPGQLAYSASKGAIRSLTLPLARDLARYGIRAVSIAPGMFETAMTSKLGEKARKSLLKVLEWPQRPGKAEEFALVVKAIVENPMLNGAVIRLDGATRMPSKM</sequence>
<keyword evidence="5" id="KW-1185">Reference proteome</keyword>
<keyword evidence="3" id="KW-1133">Transmembrane helix</keyword>
<gene>
    <name evidence="4" type="ORF">G7K_6366-t1</name>
</gene>
<keyword evidence="1" id="KW-0521">NADP</keyword>
<protein>
    <recommendedName>
        <fullName evidence="6">3-hydroxyacyl-CoA dehydrogenase type-2</fullName>
    </recommendedName>
</protein>
<keyword evidence="2" id="KW-0560">Oxidoreductase</keyword>
<dbReference type="AlphaFoldDB" id="A0A0E9NRG7"/>
<dbReference type="GO" id="GO:0016491">
    <property type="term" value="F:oxidoreductase activity"/>
    <property type="evidence" value="ECO:0007669"/>
    <property type="project" value="UniProtKB-KW"/>
</dbReference>
<accession>A0A0E9NRG7</accession>
<dbReference type="PANTHER" id="PTHR43658">
    <property type="entry name" value="SHORT-CHAIN DEHYDROGENASE/REDUCTASE"/>
    <property type="match status" value="1"/>
</dbReference>